<dbReference type="KEGG" id="aun:AWM73_01130"/>
<keyword evidence="4 7" id="KW-0067">ATP-binding</keyword>
<dbReference type="SUPFAM" id="SSF52540">
    <property type="entry name" value="P-loop containing nucleoside triphosphate hydrolases"/>
    <property type="match status" value="1"/>
</dbReference>
<dbReference type="SMART" id="SM00382">
    <property type="entry name" value="AAA"/>
    <property type="match status" value="1"/>
</dbReference>
<keyword evidence="9" id="KW-1185">Reference proteome</keyword>
<gene>
    <name evidence="7" type="ORF">I6G68_08925</name>
    <name evidence="6" type="ORF">ODY43_04740</name>
</gene>
<dbReference type="Pfam" id="PF00005">
    <property type="entry name" value="ABC_tran"/>
    <property type="match status" value="1"/>
</dbReference>
<accession>A0A120I9K2</accession>
<dbReference type="EMBL" id="JAOTML010000004">
    <property type="protein sequence ID" value="MCY3053294.1"/>
    <property type="molecule type" value="Genomic_DNA"/>
</dbReference>
<evidence type="ECO:0000256" key="2">
    <source>
        <dbReference type="ARBA" id="ARBA00022448"/>
    </source>
</evidence>
<protein>
    <submittedName>
        <fullName evidence="7">ABC transporter ATP-binding protein</fullName>
    </submittedName>
</protein>
<dbReference type="InterPro" id="IPR003439">
    <property type="entry name" value="ABC_transporter-like_ATP-bd"/>
</dbReference>
<evidence type="ECO:0000313" key="6">
    <source>
        <dbReference type="EMBL" id="MCY3053294.1"/>
    </source>
</evidence>
<comment type="similarity">
    <text evidence="1">Belongs to the ABC transporter superfamily.</text>
</comment>
<dbReference type="Proteomes" id="UP000594771">
    <property type="component" value="Chromosome"/>
</dbReference>
<dbReference type="PANTHER" id="PTHR43335">
    <property type="entry name" value="ABC TRANSPORTER, ATP-BINDING PROTEIN"/>
    <property type="match status" value="1"/>
</dbReference>
<evidence type="ECO:0000259" key="5">
    <source>
        <dbReference type="PROSITE" id="PS50893"/>
    </source>
</evidence>
<evidence type="ECO:0000313" key="7">
    <source>
        <dbReference type="EMBL" id="QPS01479.1"/>
    </source>
</evidence>
<evidence type="ECO:0000313" key="8">
    <source>
        <dbReference type="Proteomes" id="UP000594771"/>
    </source>
</evidence>
<dbReference type="GO" id="GO:0016887">
    <property type="term" value="F:ATP hydrolysis activity"/>
    <property type="evidence" value="ECO:0007669"/>
    <property type="project" value="InterPro"/>
</dbReference>
<keyword evidence="2" id="KW-0813">Transport</keyword>
<evidence type="ECO:0000313" key="9">
    <source>
        <dbReference type="Proteomes" id="UP001069145"/>
    </source>
</evidence>
<dbReference type="PANTHER" id="PTHR43335:SF8">
    <property type="entry name" value="ABC TRANSPORTER, ATP-BINDING PROTEIN"/>
    <property type="match status" value="1"/>
</dbReference>
<dbReference type="InterPro" id="IPR003593">
    <property type="entry name" value="AAA+_ATPase"/>
</dbReference>
<dbReference type="Gene3D" id="3.40.50.300">
    <property type="entry name" value="P-loop containing nucleotide triphosphate hydrolases"/>
    <property type="match status" value="1"/>
</dbReference>
<dbReference type="OrthoDB" id="9804819at2"/>
<dbReference type="AlphaFoldDB" id="A0A120I9K2"/>
<sequence length="306" mass="34574">MEEVLRVDQLTKTYGKQVALDQVSLSLKAGEIYGLIGRNGAGKTTLLKAIVRLIKPSSGKVSLFHSGSSREWTKALERTGAVIESPVAYDALTAEQNLHYYCKLRGVVDEDRVVKETLDLVGLTQDRKKAYKSFSMGMKQKLGIGIALLTQPDLLILDEPINGLDPIAISHFRQLVKRLSQEKQMTIIISSHILSELYQTASRFGFINQGRLIQELTKEEFEQMNREYIVLQTSQVPQASRLLSEQGQSNFKVVDEETIHIFTSDQKIQPYMRLFSQADVPIDAIYFSHKNLEDYFTGIVEEKGDQ</sequence>
<keyword evidence="3" id="KW-0547">Nucleotide-binding</keyword>
<evidence type="ECO:0000256" key="1">
    <source>
        <dbReference type="ARBA" id="ARBA00005417"/>
    </source>
</evidence>
<dbReference type="Proteomes" id="UP001069145">
    <property type="component" value="Unassembled WGS sequence"/>
</dbReference>
<dbReference type="RefSeq" id="WP_060777693.1">
    <property type="nucleotide sequence ID" value="NZ_CAJHLF010000001.1"/>
</dbReference>
<evidence type="ECO:0000256" key="4">
    <source>
        <dbReference type="ARBA" id="ARBA00022840"/>
    </source>
</evidence>
<dbReference type="GeneID" id="35767720"/>
<evidence type="ECO:0000256" key="3">
    <source>
        <dbReference type="ARBA" id="ARBA00022741"/>
    </source>
</evidence>
<dbReference type="GO" id="GO:0005524">
    <property type="term" value="F:ATP binding"/>
    <property type="evidence" value="ECO:0007669"/>
    <property type="project" value="UniProtKB-KW"/>
</dbReference>
<reference evidence="7 8" key="1">
    <citation type="submission" date="2020-12" db="EMBL/GenBank/DDBJ databases">
        <title>FDA dAtabase for Regulatory Grade micrObial Sequences (FDA-ARGOS): Supporting development and validation of Infectious Disease Dx tests.</title>
        <authorList>
            <person name="Sproer C."/>
            <person name="Gronow S."/>
            <person name="Severitt S."/>
            <person name="Schroder I."/>
            <person name="Tallon L."/>
            <person name="Sadzewicz L."/>
            <person name="Zhao X."/>
            <person name="Boylan J."/>
            <person name="Ott S."/>
            <person name="Bowen H."/>
            <person name="Vavikolanu K."/>
            <person name="Mehta A."/>
            <person name="Aluvathingal J."/>
            <person name="Nadendla S."/>
            <person name="Lowell S."/>
            <person name="Myers T."/>
            <person name="Yan Y."/>
            <person name="Sichtig H."/>
        </authorList>
    </citation>
    <scope>NUCLEOTIDE SEQUENCE [LARGE SCALE GENOMIC DNA]</scope>
    <source>
        <strain evidence="7 8">FDAARGOS_911</strain>
    </source>
</reference>
<name>A0A120I9K2_9LACT</name>
<organism evidence="7 8">
    <name type="scientific">Aerococcus urinae</name>
    <dbReference type="NCBI Taxonomy" id="1376"/>
    <lineage>
        <taxon>Bacteria</taxon>
        <taxon>Bacillati</taxon>
        <taxon>Bacillota</taxon>
        <taxon>Bacilli</taxon>
        <taxon>Lactobacillales</taxon>
        <taxon>Aerococcaceae</taxon>
        <taxon>Aerococcus</taxon>
    </lineage>
</organism>
<reference evidence="6" key="2">
    <citation type="submission" date="2022-09" db="EMBL/GenBank/DDBJ databases">
        <title>Aerococcus urinae taxonomy study.</title>
        <authorList>
            <person name="Christensen J."/>
            <person name="Senneby E."/>
        </authorList>
    </citation>
    <scope>NUCLEOTIDE SEQUENCE</scope>
    <source>
        <strain evidence="6">NLD-066-U95</strain>
    </source>
</reference>
<proteinExistence type="inferred from homology"/>
<feature type="domain" description="ABC transporter" evidence="5">
    <location>
        <begin position="5"/>
        <end position="234"/>
    </location>
</feature>
<dbReference type="PROSITE" id="PS50893">
    <property type="entry name" value="ABC_TRANSPORTER_2"/>
    <property type="match status" value="1"/>
</dbReference>
<dbReference type="EMBL" id="CP065662">
    <property type="protein sequence ID" value="QPS01479.1"/>
    <property type="molecule type" value="Genomic_DNA"/>
</dbReference>
<dbReference type="InterPro" id="IPR027417">
    <property type="entry name" value="P-loop_NTPase"/>
</dbReference>